<comment type="subunit">
    <text evidence="13">Homodimer which binds Holliday junction (HJ) DNA. The HJ becomes 2-fold symmetrical on binding to RuvC with unstacked arms; it has a different conformation from HJ DNA in complex with RuvA. In the full resolvosome a probable DNA-RuvA(4)-RuvB(12)-RuvC(2) complex forms which resolves the HJ.</text>
</comment>
<dbReference type="GO" id="GO:0000287">
    <property type="term" value="F:magnesium ion binding"/>
    <property type="evidence" value="ECO:0007669"/>
    <property type="project" value="UniProtKB-UniRule"/>
</dbReference>
<accession>A0A1G2TGC4</accession>
<keyword evidence="3 13" id="KW-0540">Nuclease</keyword>
<keyword evidence="4 13" id="KW-0479">Metal-binding</keyword>
<keyword evidence="11 13" id="KW-0234">DNA repair</keyword>
<dbReference type="Proteomes" id="UP000177279">
    <property type="component" value="Unassembled WGS sequence"/>
</dbReference>
<dbReference type="EMBL" id="MHVS01000005">
    <property type="protein sequence ID" value="OHA96337.1"/>
    <property type="molecule type" value="Genomic_DNA"/>
</dbReference>
<evidence type="ECO:0000256" key="8">
    <source>
        <dbReference type="ARBA" id="ARBA00022842"/>
    </source>
</evidence>
<dbReference type="GO" id="GO:0005737">
    <property type="term" value="C:cytoplasm"/>
    <property type="evidence" value="ECO:0007669"/>
    <property type="project" value="UniProtKB-SubCell"/>
</dbReference>
<comment type="cofactor">
    <cofactor evidence="13">
        <name>Mg(2+)</name>
        <dbReference type="ChEBI" id="CHEBI:18420"/>
    </cofactor>
    <text evidence="13">Binds 2 Mg(2+) ion per subunit.</text>
</comment>
<comment type="caution">
    <text evidence="15">The sequence shown here is derived from an EMBL/GenBank/DDBJ whole genome shotgun (WGS) entry which is preliminary data.</text>
</comment>
<dbReference type="GO" id="GO:0008821">
    <property type="term" value="F:crossover junction DNA endonuclease activity"/>
    <property type="evidence" value="ECO:0007669"/>
    <property type="project" value="UniProtKB-UniRule"/>
</dbReference>
<dbReference type="Gene3D" id="3.30.420.10">
    <property type="entry name" value="Ribonuclease H-like superfamily/Ribonuclease H"/>
    <property type="match status" value="1"/>
</dbReference>
<evidence type="ECO:0000256" key="13">
    <source>
        <dbReference type="HAMAP-Rule" id="MF_00034"/>
    </source>
</evidence>
<comment type="subcellular location">
    <subcellularLocation>
        <location evidence="13">Cytoplasm</location>
    </subcellularLocation>
</comment>
<feature type="active site" evidence="13">
    <location>
        <position position="74"/>
    </location>
</feature>
<evidence type="ECO:0000313" key="15">
    <source>
        <dbReference type="EMBL" id="OHA96337.1"/>
    </source>
</evidence>
<dbReference type="GO" id="GO:0006310">
    <property type="term" value="P:DNA recombination"/>
    <property type="evidence" value="ECO:0007669"/>
    <property type="project" value="UniProtKB-UniRule"/>
</dbReference>
<dbReference type="FunFam" id="3.30.420.10:FF:000002">
    <property type="entry name" value="Crossover junction endodeoxyribonuclease RuvC"/>
    <property type="match status" value="1"/>
</dbReference>
<evidence type="ECO:0000256" key="11">
    <source>
        <dbReference type="ARBA" id="ARBA00023204"/>
    </source>
</evidence>
<evidence type="ECO:0000313" key="16">
    <source>
        <dbReference type="Proteomes" id="UP000177279"/>
    </source>
</evidence>
<dbReference type="SUPFAM" id="SSF53098">
    <property type="entry name" value="Ribonuclease H-like"/>
    <property type="match status" value="1"/>
</dbReference>
<comment type="function">
    <text evidence="13">The RuvA-RuvB-RuvC complex processes Holliday junction (HJ) DNA during genetic recombination and DNA repair. Endonuclease that resolves HJ intermediates. Cleaves cruciform DNA by making single-stranded nicks across the HJ at symmetrical positions within the homologous arms, yielding a 5'-phosphate and a 3'-hydroxyl group; requires a central core of homology in the junction. The consensus cleavage sequence is 5'-(A/T)TT(C/G)-3'. Cleavage occurs on the 3'-side of the TT dinucleotide at the point of strand exchange. HJ branch migration catalyzed by RuvA-RuvB allows RuvC to scan DNA until it finds its consensus sequence, where it cleaves and resolves the cruciform DNA.</text>
</comment>
<dbReference type="GO" id="GO:0006281">
    <property type="term" value="P:DNA repair"/>
    <property type="evidence" value="ECO:0007669"/>
    <property type="project" value="UniProtKB-UniRule"/>
</dbReference>
<dbReference type="InterPro" id="IPR036397">
    <property type="entry name" value="RNaseH_sf"/>
</dbReference>
<dbReference type="NCBIfam" id="TIGR00228">
    <property type="entry name" value="ruvC"/>
    <property type="match status" value="1"/>
</dbReference>
<evidence type="ECO:0000256" key="4">
    <source>
        <dbReference type="ARBA" id="ARBA00022723"/>
    </source>
</evidence>
<organism evidence="15 16">
    <name type="scientific">Candidatus Zambryskibacteria bacterium RIFCSPHIGHO2_02_FULL_43_37</name>
    <dbReference type="NCBI Taxonomy" id="1802749"/>
    <lineage>
        <taxon>Bacteria</taxon>
        <taxon>Candidatus Zambryskiibacteriota</taxon>
    </lineage>
</organism>
<keyword evidence="2 13" id="KW-0963">Cytoplasm</keyword>
<dbReference type="Pfam" id="PF02075">
    <property type="entry name" value="RuvC"/>
    <property type="match status" value="1"/>
</dbReference>
<dbReference type="PRINTS" id="PR00696">
    <property type="entry name" value="RSOLVASERUVC"/>
</dbReference>
<comment type="catalytic activity">
    <reaction evidence="12 13">
        <text>Endonucleolytic cleavage at a junction such as a reciprocal single-stranded crossover between two homologous DNA duplexes (Holliday junction).</text>
        <dbReference type="EC" id="3.1.21.10"/>
    </reaction>
</comment>
<keyword evidence="9 13" id="KW-0238">DNA-binding</keyword>
<comment type="similarity">
    <text evidence="1 13">Belongs to the RuvC family.</text>
</comment>
<gene>
    <name evidence="13" type="primary">ruvC</name>
    <name evidence="15" type="ORF">A3D49_00385</name>
</gene>
<evidence type="ECO:0000256" key="6">
    <source>
        <dbReference type="ARBA" id="ARBA00022763"/>
    </source>
</evidence>
<evidence type="ECO:0000256" key="10">
    <source>
        <dbReference type="ARBA" id="ARBA00023172"/>
    </source>
</evidence>
<proteinExistence type="inferred from homology"/>
<dbReference type="GO" id="GO:0003677">
    <property type="term" value="F:DNA binding"/>
    <property type="evidence" value="ECO:0007669"/>
    <property type="project" value="UniProtKB-KW"/>
</dbReference>
<sequence>MTKSRKSTPTRNRVAAIDPGFDRLGIAVVEGEKVLFSGCVETNRKIPHQERLLEIGCAIEAIIKKWKPNALAIEQLFFNQNATNALRVAEARGVALYEAAKAGLKVYEYSPQAVKIAVTGYGKADKKQVESMVRKLIKLDKAKKLDDELDAIALGITHIASQKHIW</sequence>
<keyword evidence="10 13" id="KW-0233">DNA recombination</keyword>
<protein>
    <recommendedName>
        <fullName evidence="13 14">Crossover junction endodeoxyribonuclease RuvC</fullName>
        <ecNumber evidence="13 14">3.1.21.10</ecNumber>
    </recommendedName>
    <alternativeName>
        <fullName evidence="13">Holliday junction nuclease RuvC</fullName>
    </alternativeName>
    <alternativeName>
        <fullName evidence="13">Holliday junction resolvase RuvC</fullName>
    </alternativeName>
</protein>
<dbReference type="AlphaFoldDB" id="A0A1G2TGC4"/>
<feature type="binding site" evidence="13">
    <location>
        <position position="147"/>
    </location>
    <ligand>
        <name>Mg(2+)</name>
        <dbReference type="ChEBI" id="CHEBI:18420"/>
        <label>1</label>
    </ligand>
</feature>
<feature type="active site" evidence="13">
    <location>
        <position position="18"/>
    </location>
</feature>
<keyword evidence="6 13" id="KW-0227">DNA damage</keyword>
<evidence type="ECO:0000256" key="1">
    <source>
        <dbReference type="ARBA" id="ARBA00009518"/>
    </source>
</evidence>
<evidence type="ECO:0000256" key="12">
    <source>
        <dbReference type="ARBA" id="ARBA00029354"/>
    </source>
</evidence>
<evidence type="ECO:0000256" key="14">
    <source>
        <dbReference type="NCBIfam" id="TIGR00228"/>
    </source>
</evidence>
<evidence type="ECO:0000256" key="2">
    <source>
        <dbReference type="ARBA" id="ARBA00022490"/>
    </source>
</evidence>
<dbReference type="GO" id="GO:0048476">
    <property type="term" value="C:Holliday junction resolvase complex"/>
    <property type="evidence" value="ECO:0007669"/>
    <property type="project" value="UniProtKB-UniRule"/>
</dbReference>
<reference evidence="15 16" key="1">
    <citation type="journal article" date="2016" name="Nat. Commun.">
        <title>Thousands of microbial genomes shed light on interconnected biogeochemical processes in an aquifer system.</title>
        <authorList>
            <person name="Anantharaman K."/>
            <person name="Brown C.T."/>
            <person name="Hug L.A."/>
            <person name="Sharon I."/>
            <person name="Castelle C.J."/>
            <person name="Probst A.J."/>
            <person name="Thomas B.C."/>
            <person name="Singh A."/>
            <person name="Wilkins M.J."/>
            <person name="Karaoz U."/>
            <person name="Brodie E.L."/>
            <person name="Williams K.H."/>
            <person name="Hubbard S.S."/>
            <person name="Banfield J.F."/>
        </authorList>
    </citation>
    <scope>NUCLEOTIDE SEQUENCE [LARGE SCALE GENOMIC DNA]</scope>
</reference>
<evidence type="ECO:0000256" key="5">
    <source>
        <dbReference type="ARBA" id="ARBA00022759"/>
    </source>
</evidence>
<evidence type="ECO:0000256" key="9">
    <source>
        <dbReference type="ARBA" id="ARBA00023125"/>
    </source>
</evidence>
<dbReference type="CDD" id="cd16962">
    <property type="entry name" value="RuvC"/>
    <property type="match status" value="1"/>
</dbReference>
<dbReference type="PANTHER" id="PTHR30194:SF3">
    <property type="entry name" value="CROSSOVER JUNCTION ENDODEOXYRIBONUCLEASE RUVC"/>
    <property type="match status" value="1"/>
</dbReference>
<evidence type="ECO:0000256" key="3">
    <source>
        <dbReference type="ARBA" id="ARBA00022722"/>
    </source>
</evidence>
<name>A0A1G2TGC4_9BACT</name>
<keyword evidence="7 13" id="KW-0378">Hydrolase</keyword>
<feature type="binding site" evidence="13">
    <location>
        <position position="18"/>
    </location>
    <ligand>
        <name>Mg(2+)</name>
        <dbReference type="ChEBI" id="CHEBI:18420"/>
        <label>1</label>
    </ligand>
</feature>
<keyword evidence="8 13" id="KW-0460">Magnesium</keyword>
<feature type="binding site" evidence="13">
    <location>
        <position position="74"/>
    </location>
    <ligand>
        <name>Mg(2+)</name>
        <dbReference type="ChEBI" id="CHEBI:18420"/>
        <label>2</label>
    </ligand>
</feature>
<dbReference type="EC" id="3.1.21.10" evidence="13 14"/>
<keyword evidence="5 13" id="KW-0255">Endonuclease</keyword>
<feature type="active site" evidence="13">
    <location>
        <position position="147"/>
    </location>
</feature>
<dbReference type="InterPro" id="IPR012337">
    <property type="entry name" value="RNaseH-like_sf"/>
</dbReference>
<dbReference type="HAMAP" id="MF_00034">
    <property type="entry name" value="RuvC"/>
    <property type="match status" value="1"/>
</dbReference>
<dbReference type="InterPro" id="IPR002176">
    <property type="entry name" value="X-over_junc_endoDNase_RuvC"/>
</dbReference>
<dbReference type="PANTHER" id="PTHR30194">
    <property type="entry name" value="CROSSOVER JUNCTION ENDODEOXYRIBONUCLEASE RUVC"/>
    <property type="match status" value="1"/>
</dbReference>
<evidence type="ECO:0000256" key="7">
    <source>
        <dbReference type="ARBA" id="ARBA00022801"/>
    </source>
</evidence>